<sequence>MQRLRDVADLRRVRALEGAMDAAKQAAAEAFAADMPPADPKAKRVLPHRAPHALVDKARAQLKICPAQMARLWEAMLVAHADAADPKVVARCRARLHLRLEIQFLGAKRSECVDDASLKRIVDLPFRAGVTPEDGMEPDFVMAKGLPAPQPAAVEGSQGGEAGPSDCGEAAEAAETAGTVKLEEEEEEAKRANEEATREALDGLCQEEEAAMLRLVAVLRK</sequence>
<accession>A0A7S3BHW0</accession>
<organism evidence="2">
    <name type="scientific">Prasinoderma singulare</name>
    <dbReference type="NCBI Taxonomy" id="676789"/>
    <lineage>
        <taxon>Eukaryota</taxon>
        <taxon>Viridiplantae</taxon>
        <taxon>Prasinodermophyta</taxon>
        <taxon>Prasinodermophyceae</taxon>
        <taxon>Prasinodermales</taxon>
        <taxon>Prasinodermaceae</taxon>
        <taxon>Prasinoderma</taxon>
    </lineage>
</organism>
<reference evidence="2" key="1">
    <citation type="submission" date="2021-01" db="EMBL/GenBank/DDBJ databases">
        <authorList>
            <person name="Corre E."/>
            <person name="Pelletier E."/>
            <person name="Niang G."/>
            <person name="Scheremetjew M."/>
            <person name="Finn R."/>
            <person name="Kale V."/>
            <person name="Holt S."/>
            <person name="Cochrane G."/>
            <person name="Meng A."/>
            <person name="Brown T."/>
            <person name="Cohen L."/>
        </authorList>
    </citation>
    <scope>NUCLEOTIDE SEQUENCE</scope>
    <source>
        <strain evidence="2">RCC927</strain>
    </source>
</reference>
<dbReference type="AlphaFoldDB" id="A0A7S3BHW0"/>
<feature type="compositionally biased region" description="Basic and acidic residues" evidence="1">
    <location>
        <begin position="188"/>
        <end position="197"/>
    </location>
</feature>
<dbReference type="EMBL" id="HBHY01008764">
    <property type="protein sequence ID" value="CAE0135938.1"/>
    <property type="molecule type" value="Transcribed_RNA"/>
</dbReference>
<name>A0A7S3BHW0_9VIRI</name>
<feature type="region of interest" description="Disordered" evidence="1">
    <location>
        <begin position="149"/>
        <end position="197"/>
    </location>
</feature>
<proteinExistence type="predicted"/>
<feature type="compositionally biased region" description="Low complexity" evidence="1">
    <location>
        <begin position="168"/>
        <end position="179"/>
    </location>
</feature>
<evidence type="ECO:0000313" key="2">
    <source>
        <dbReference type="EMBL" id="CAE0135938.1"/>
    </source>
</evidence>
<gene>
    <name evidence="2" type="ORF">PSIN1315_LOCUS5662</name>
</gene>
<evidence type="ECO:0000256" key="1">
    <source>
        <dbReference type="SAM" id="MobiDB-lite"/>
    </source>
</evidence>
<protein>
    <submittedName>
        <fullName evidence="2">Uncharacterized protein</fullName>
    </submittedName>
</protein>